<protein>
    <submittedName>
        <fullName evidence="3">Uncharacterized protein</fullName>
    </submittedName>
</protein>
<evidence type="ECO:0000256" key="1">
    <source>
        <dbReference type="SAM" id="MobiDB-lite"/>
    </source>
</evidence>
<feature type="compositionally biased region" description="Polar residues" evidence="1">
    <location>
        <begin position="42"/>
        <end position="52"/>
    </location>
</feature>
<gene>
    <name evidence="3" type="primary">LOC104242368</name>
</gene>
<dbReference type="Proteomes" id="UP000189701">
    <property type="component" value="Unplaced"/>
</dbReference>
<keyword evidence="2" id="KW-1185">Reference proteome</keyword>
<sequence>MSSPYVVIISPPLGPVIDTVMINDDGKASDDGASLNRRRHSSSTQQNSQSVELVTPTEGDVSPLWGTTSYPSTPSASSPSSPAPATTTSLPSSSTLLTATATSSPPVTSDHEGDVPPSQSLVYRNLGQNYATPSEDPSRRRNITLSVSIGCNLISRQVELANYLKTLASEKD</sequence>
<name>A0A1U7Y8Y4_NICSY</name>
<proteinExistence type="predicted"/>
<dbReference type="AlphaFoldDB" id="A0A1U7Y8Y4"/>
<reference evidence="3" key="2">
    <citation type="submission" date="2025-08" db="UniProtKB">
        <authorList>
            <consortium name="RefSeq"/>
        </authorList>
    </citation>
    <scope>IDENTIFICATION</scope>
    <source>
        <tissue evidence="3">Leaf</tissue>
    </source>
</reference>
<dbReference type="RefSeq" id="XP_009795714.1">
    <property type="nucleotide sequence ID" value="XM_009797412.1"/>
</dbReference>
<reference evidence="2" key="1">
    <citation type="journal article" date="2013" name="Genome Biol.">
        <title>Reference genomes and transcriptomes of Nicotiana sylvestris and Nicotiana tomentosiformis.</title>
        <authorList>
            <person name="Sierro N."/>
            <person name="Battey J.N."/>
            <person name="Ouadi S."/>
            <person name="Bovet L."/>
            <person name="Goepfert S."/>
            <person name="Bakaher N."/>
            <person name="Peitsch M.C."/>
            <person name="Ivanov N.V."/>
        </authorList>
    </citation>
    <scope>NUCLEOTIDE SEQUENCE [LARGE SCALE GENOMIC DNA]</scope>
</reference>
<feature type="region of interest" description="Disordered" evidence="1">
    <location>
        <begin position="22"/>
        <end position="119"/>
    </location>
</feature>
<dbReference type="OrthoDB" id="1808507at2759"/>
<organism evidence="2 3">
    <name type="scientific">Nicotiana sylvestris</name>
    <name type="common">Wood tobacco</name>
    <name type="synonym">South American tobacco</name>
    <dbReference type="NCBI Taxonomy" id="4096"/>
    <lineage>
        <taxon>Eukaryota</taxon>
        <taxon>Viridiplantae</taxon>
        <taxon>Streptophyta</taxon>
        <taxon>Embryophyta</taxon>
        <taxon>Tracheophyta</taxon>
        <taxon>Spermatophyta</taxon>
        <taxon>Magnoliopsida</taxon>
        <taxon>eudicotyledons</taxon>
        <taxon>Gunneridae</taxon>
        <taxon>Pentapetalae</taxon>
        <taxon>asterids</taxon>
        <taxon>lamiids</taxon>
        <taxon>Solanales</taxon>
        <taxon>Solanaceae</taxon>
        <taxon>Nicotianoideae</taxon>
        <taxon>Nicotianeae</taxon>
        <taxon>Nicotiana</taxon>
    </lineage>
</organism>
<accession>A0A1U7Y8Y4</accession>
<feature type="compositionally biased region" description="Low complexity" evidence="1">
    <location>
        <begin position="67"/>
        <end position="108"/>
    </location>
</feature>
<evidence type="ECO:0000313" key="2">
    <source>
        <dbReference type="Proteomes" id="UP000189701"/>
    </source>
</evidence>
<evidence type="ECO:0000313" key="3">
    <source>
        <dbReference type="RefSeq" id="XP_009795714.1"/>
    </source>
</evidence>